<evidence type="ECO:0000313" key="8">
    <source>
        <dbReference type="Proteomes" id="UP000034947"/>
    </source>
</evidence>
<accession>A0A0F8UU50</accession>
<evidence type="ECO:0000256" key="2">
    <source>
        <dbReference type="ARBA" id="ARBA00005466"/>
    </source>
</evidence>
<dbReference type="InterPro" id="IPR016167">
    <property type="entry name" value="FAD-bd_PCMH_sub1"/>
</dbReference>
<dbReference type="Pfam" id="PF08031">
    <property type="entry name" value="BBE"/>
    <property type="match status" value="1"/>
</dbReference>
<feature type="domain" description="FAD-binding PCMH-type" evidence="6">
    <location>
        <begin position="82"/>
        <end position="252"/>
    </location>
</feature>
<dbReference type="Gene3D" id="3.40.462.20">
    <property type="match status" value="1"/>
</dbReference>
<comment type="cofactor">
    <cofactor evidence="1">
        <name>FAD</name>
        <dbReference type="ChEBI" id="CHEBI:57692"/>
    </cofactor>
</comment>
<dbReference type="PANTHER" id="PTHR42973">
    <property type="entry name" value="BINDING OXIDOREDUCTASE, PUTATIVE (AFU_ORTHOLOGUE AFUA_1G17690)-RELATED"/>
    <property type="match status" value="1"/>
</dbReference>
<name>A0A0F8UU50_9EURO</name>
<comment type="caution">
    <text evidence="7">The sequence shown here is derived from an EMBL/GenBank/DDBJ whole genome shotgun (WGS) entry which is preliminary data.</text>
</comment>
<gene>
    <name evidence="7" type="ORF">AOCH_000999</name>
</gene>
<sequence length="518" mass="57074">MLTNGLWDSLKKGMEVLTAAASGGIATLCSTIIPLTGFAWIPSWCPAHNAAADLESRLSRHAHLYPPGSPGYIQGTKRWSALDEPDIALVVEVATAEDVVETIQYANEQSIPFVAYSGGHGTMTTLGDVENGIEIWMHKLDSISIADDGQTATFGGGVSSKQAMDSLWAQGKQTVTGACECTGLLGPALGGGHGFLQGWYGLMVDQFVSMDLVLANGTLITLDEDSDLWWAVKGAGHNFGIVTSVTMKVYDVPHDGLWSYQSFIFTHEKVEQLYETINEVLLQDGNQPVDLINYSVFLNLPDLDPDHSVILFAIFREGVPAVEDKYTKPFIEIGPIVTSGDKGTYHDIPTWSGFAIDSPVCMKTGLASMRFPVDLQRYNPLVQRATYDIFSSVTHQNPALNNSMFLWEGYSLQGVQSIPAESTAYPNRAGNLLVSPVITYEPSGLEREIEARAFGESLRQIVHHGSGQKELYAYVNYAFGDEGPRSWYGYEPWRLDRLRELKAKYDPEHRFNFYAPFT</sequence>
<dbReference type="GO" id="GO:0016491">
    <property type="term" value="F:oxidoreductase activity"/>
    <property type="evidence" value="ECO:0007669"/>
    <property type="project" value="UniProtKB-KW"/>
</dbReference>
<keyword evidence="4" id="KW-0274">FAD</keyword>
<proteinExistence type="inferred from homology"/>
<comment type="similarity">
    <text evidence="2">Belongs to the oxygen-dependent FAD-linked oxidoreductase family.</text>
</comment>
<dbReference type="Gene3D" id="3.30.43.10">
    <property type="entry name" value="Uridine Diphospho-n-acetylenolpyruvylglucosamine Reductase, domain 2"/>
    <property type="match status" value="1"/>
</dbReference>
<keyword evidence="5" id="KW-0560">Oxidoreductase</keyword>
<keyword evidence="3" id="KW-0285">Flavoprotein</keyword>
<reference evidence="7 8" key="1">
    <citation type="submission" date="2015-02" db="EMBL/GenBank/DDBJ databases">
        <title>Draft Genome Sequences of Two Closely-Related Aflatoxigenic Aspergillus Species Obtained from the Cote d'Ivoire.</title>
        <authorList>
            <person name="Moore G.G."/>
            <person name="Beltz S.B."/>
            <person name="Mack B.M."/>
        </authorList>
    </citation>
    <scope>NUCLEOTIDE SEQUENCE [LARGE SCALE GENOMIC DNA]</scope>
    <source>
        <strain evidence="7 8">SRRC1432</strain>
    </source>
</reference>
<dbReference type="VEuPathDB" id="FungiDB:P175DRAFT_0217630"/>
<keyword evidence="8" id="KW-1185">Reference proteome</keyword>
<dbReference type="PANTHER" id="PTHR42973:SF9">
    <property type="entry name" value="FAD-BINDING PCMH-TYPE DOMAIN-CONTAINING PROTEIN-RELATED"/>
    <property type="match status" value="1"/>
</dbReference>
<dbReference type="Pfam" id="PF01565">
    <property type="entry name" value="FAD_binding_4"/>
    <property type="match status" value="1"/>
</dbReference>
<dbReference type="InterPro" id="IPR016169">
    <property type="entry name" value="FAD-bd_PCMH_sub2"/>
</dbReference>
<evidence type="ECO:0000256" key="5">
    <source>
        <dbReference type="ARBA" id="ARBA00023002"/>
    </source>
</evidence>
<dbReference type="Proteomes" id="UP000034947">
    <property type="component" value="Unassembled WGS sequence"/>
</dbReference>
<protein>
    <recommendedName>
        <fullName evidence="6">FAD-binding PCMH-type domain-containing protein</fullName>
    </recommendedName>
</protein>
<evidence type="ECO:0000313" key="7">
    <source>
        <dbReference type="EMBL" id="KKK23008.1"/>
    </source>
</evidence>
<dbReference type="InterPro" id="IPR050416">
    <property type="entry name" value="FAD-linked_Oxidoreductase"/>
</dbReference>
<dbReference type="AlphaFoldDB" id="A0A0F8UU50"/>
<dbReference type="Gene3D" id="3.30.465.10">
    <property type="match status" value="1"/>
</dbReference>
<evidence type="ECO:0000259" key="6">
    <source>
        <dbReference type="PROSITE" id="PS51387"/>
    </source>
</evidence>
<dbReference type="InterPro" id="IPR016166">
    <property type="entry name" value="FAD-bd_PCMH"/>
</dbReference>
<evidence type="ECO:0000256" key="4">
    <source>
        <dbReference type="ARBA" id="ARBA00022827"/>
    </source>
</evidence>
<organism evidence="7 8">
    <name type="scientific">Aspergillus ochraceoroseus</name>
    <dbReference type="NCBI Taxonomy" id="138278"/>
    <lineage>
        <taxon>Eukaryota</taxon>
        <taxon>Fungi</taxon>
        <taxon>Dikarya</taxon>
        <taxon>Ascomycota</taxon>
        <taxon>Pezizomycotina</taxon>
        <taxon>Eurotiomycetes</taxon>
        <taxon>Eurotiomycetidae</taxon>
        <taxon>Eurotiales</taxon>
        <taxon>Aspergillaceae</taxon>
        <taxon>Aspergillus</taxon>
        <taxon>Aspergillus subgen. Nidulantes</taxon>
    </lineage>
</organism>
<dbReference type="InterPro" id="IPR012951">
    <property type="entry name" value="BBE"/>
</dbReference>
<evidence type="ECO:0000256" key="3">
    <source>
        <dbReference type="ARBA" id="ARBA00022630"/>
    </source>
</evidence>
<dbReference type="PROSITE" id="PS51387">
    <property type="entry name" value="FAD_PCMH"/>
    <property type="match status" value="1"/>
</dbReference>
<dbReference type="InterPro" id="IPR006094">
    <property type="entry name" value="Oxid_FAD_bind_N"/>
</dbReference>
<dbReference type="GO" id="GO:0071949">
    <property type="term" value="F:FAD binding"/>
    <property type="evidence" value="ECO:0007669"/>
    <property type="project" value="InterPro"/>
</dbReference>
<dbReference type="InterPro" id="IPR036318">
    <property type="entry name" value="FAD-bd_PCMH-like_sf"/>
</dbReference>
<dbReference type="OrthoDB" id="9996127at2759"/>
<evidence type="ECO:0000256" key="1">
    <source>
        <dbReference type="ARBA" id="ARBA00001974"/>
    </source>
</evidence>
<dbReference type="EMBL" id="JYKN01000798">
    <property type="protein sequence ID" value="KKK23008.1"/>
    <property type="molecule type" value="Genomic_DNA"/>
</dbReference>
<dbReference type="SUPFAM" id="SSF56176">
    <property type="entry name" value="FAD-binding/transporter-associated domain-like"/>
    <property type="match status" value="1"/>
</dbReference>